<evidence type="ECO:0000313" key="2">
    <source>
        <dbReference type="Proteomes" id="UP000054870"/>
    </source>
</evidence>
<dbReference type="EMBL" id="FCOF02000075">
    <property type="protein sequence ID" value="SAK94874.1"/>
    <property type="molecule type" value="Genomic_DNA"/>
</dbReference>
<reference evidence="1" key="1">
    <citation type="submission" date="2016-01" db="EMBL/GenBank/DDBJ databases">
        <authorList>
            <person name="Peeters C."/>
        </authorList>
    </citation>
    <scope>NUCLEOTIDE SEQUENCE [LARGE SCALE GENOMIC DNA]</scope>
    <source>
        <strain evidence="1">LMG 29318</strain>
    </source>
</reference>
<accession>A0A158DJV3</accession>
<keyword evidence="2" id="KW-1185">Reference proteome</keyword>
<gene>
    <name evidence="1" type="ORF">AWB75_06863</name>
</gene>
<comment type="caution">
    <text evidence="1">The sequence shown here is derived from an EMBL/GenBank/DDBJ whole genome shotgun (WGS) entry which is preliminary data.</text>
</comment>
<dbReference type="AlphaFoldDB" id="A0A158DJV3"/>
<sequence length="215" mass="23423">MTAARMPRNSWRHASKSKPSVRYVAGSPAPWMPATVLRGGATATIPCVAEPSGVVKPELASHCLFQLTIVRQIAFADVLASRDSYGQRACQRVDCAAVFDKPTILRIYLPNAGRLMGRRLMIGSEDLGWIAGRVSPSEEHRVAALAVAQGDAAPHRPTSCLTPRMLRYAISPLQSSSLSDHFLRTRMMVCRETPYCRASSVTVRPLESARTTASC</sequence>
<evidence type="ECO:0000313" key="1">
    <source>
        <dbReference type="EMBL" id="SAK94874.1"/>
    </source>
</evidence>
<organism evidence="1 2">
    <name type="scientific">Caballeronia catudaia</name>
    <dbReference type="NCBI Taxonomy" id="1777136"/>
    <lineage>
        <taxon>Bacteria</taxon>
        <taxon>Pseudomonadati</taxon>
        <taxon>Pseudomonadota</taxon>
        <taxon>Betaproteobacteria</taxon>
        <taxon>Burkholderiales</taxon>
        <taxon>Burkholderiaceae</taxon>
        <taxon>Caballeronia</taxon>
    </lineage>
</organism>
<protein>
    <submittedName>
        <fullName evidence="1">Uncharacterized protein</fullName>
    </submittedName>
</protein>
<proteinExistence type="predicted"/>
<dbReference type="Proteomes" id="UP000054870">
    <property type="component" value="Unassembled WGS sequence"/>
</dbReference>
<name>A0A158DJV3_9BURK</name>